<reference evidence="2 3" key="1">
    <citation type="submission" date="2018-11" db="EMBL/GenBank/DDBJ databases">
        <title>Draft genome sequence of Cellulomonas takizawaensis strain TKZ-21.</title>
        <authorList>
            <person name="Yamamura H."/>
            <person name="Hayashi T."/>
            <person name="Hamada M."/>
            <person name="Serisawa Y."/>
            <person name="Matsuyama K."/>
            <person name="Nakagawa Y."/>
            <person name="Otoguro M."/>
            <person name="Yanagida F."/>
            <person name="Hayakawa M."/>
        </authorList>
    </citation>
    <scope>NUCLEOTIDE SEQUENCE [LARGE SCALE GENOMIC DNA]</scope>
    <source>
        <strain evidence="2 3">TKZ-21</strain>
    </source>
</reference>
<comment type="caution">
    <text evidence="2">The sequence shown here is derived from an EMBL/GenBank/DDBJ whole genome shotgun (WGS) entry which is preliminary data.</text>
</comment>
<dbReference type="Gene3D" id="3.40.50.2000">
    <property type="entry name" value="Glycogen Phosphorylase B"/>
    <property type="match status" value="2"/>
</dbReference>
<dbReference type="RefSeq" id="WP_124342314.1">
    <property type="nucleotide sequence ID" value="NZ_BHYL01000096.1"/>
</dbReference>
<name>A0A401UYR3_9CELL</name>
<dbReference type="SUPFAM" id="SSF53756">
    <property type="entry name" value="UDP-Glycosyltransferase/glycogen phosphorylase"/>
    <property type="match status" value="1"/>
</dbReference>
<dbReference type="GO" id="GO:0008194">
    <property type="term" value="F:UDP-glycosyltransferase activity"/>
    <property type="evidence" value="ECO:0007669"/>
    <property type="project" value="InterPro"/>
</dbReference>
<proteinExistence type="predicted"/>
<dbReference type="OrthoDB" id="6620093at2"/>
<dbReference type="GO" id="GO:0017000">
    <property type="term" value="P:antibiotic biosynthetic process"/>
    <property type="evidence" value="ECO:0007669"/>
    <property type="project" value="UniProtKB-ARBA"/>
</dbReference>
<dbReference type="CDD" id="cd03784">
    <property type="entry name" value="GT1_Gtf-like"/>
    <property type="match status" value="1"/>
</dbReference>
<sequence>MSARLLLVAPPFAGHLNPLVTLGRGLRDRGFDVRFATGATKVDLLREHGFAADALLPDDPHVFDRIADTNGPVRSNPLLLTRQLAANLRLLPRARSEIDALVRRDRPDAVLADFTAPVAGMVALDHGLPWLTTMPTPFALETRTGTPSYCGGWGPARHAGHRVRDAVGRTATRVTKRAMQRVLAPAFRAAGTGVYRADGSEAAYSPTHILGLGMTELELDRDWPAAFRMVGPVTGTPEAGAAPHLPSGARVLVTLGTHLPWAKDRLVEEARALADGLPGHEVVVSLGDAARRSPDPLVVDGRVHVYAHLPYDDVLPGCAAVVHHGGAGITYSAIRAAVPAVVCPQDYDQFDFAARIVAAGAGVRVRRLDGRRVAEAVRAVLDSDRSQLDALATAAATYDPVAGVADAIDDALKGHRTADGR</sequence>
<feature type="domain" description="Erythromycin biosynthesis protein CIII-like C-terminal" evidence="1">
    <location>
        <begin position="280"/>
        <end position="384"/>
    </location>
</feature>
<protein>
    <submittedName>
        <fullName evidence="2">Glycosyl transferase</fullName>
    </submittedName>
</protein>
<dbReference type="AlphaFoldDB" id="A0A401UYR3"/>
<dbReference type="InterPro" id="IPR050426">
    <property type="entry name" value="Glycosyltransferase_28"/>
</dbReference>
<organism evidence="2 3">
    <name type="scientific">Cellulomonas algicola</name>
    <dbReference type="NCBI Taxonomy" id="2071633"/>
    <lineage>
        <taxon>Bacteria</taxon>
        <taxon>Bacillati</taxon>
        <taxon>Actinomycetota</taxon>
        <taxon>Actinomycetes</taxon>
        <taxon>Micrococcales</taxon>
        <taxon>Cellulomonadaceae</taxon>
        <taxon>Cellulomonas</taxon>
    </lineage>
</organism>
<dbReference type="PANTHER" id="PTHR48050:SF13">
    <property type="entry name" value="STEROL 3-BETA-GLUCOSYLTRANSFERASE UGT80A2"/>
    <property type="match status" value="1"/>
</dbReference>
<evidence type="ECO:0000313" key="3">
    <source>
        <dbReference type="Proteomes" id="UP000288246"/>
    </source>
</evidence>
<evidence type="ECO:0000259" key="1">
    <source>
        <dbReference type="Pfam" id="PF06722"/>
    </source>
</evidence>
<evidence type="ECO:0000313" key="2">
    <source>
        <dbReference type="EMBL" id="GCD19782.1"/>
    </source>
</evidence>
<dbReference type="InterPro" id="IPR010610">
    <property type="entry name" value="EryCIII-like_C"/>
</dbReference>
<keyword evidence="3" id="KW-1185">Reference proteome</keyword>
<dbReference type="Pfam" id="PF06722">
    <property type="entry name" value="EryCIII-like_C"/>
    <property type="match status" value="1"/>
</dbReference>
<dbReference type="PANTHER" id="PTHR48050">
    <property type="entry name" value="STEROL 3-BETA-GLUCOSYLTRANSFERASE"/>
    <property type="match status" value="1"/>
</dbReference>
<dbReference type="InterPro" id="IPR002213">
    <property type="entry name" value="UDP_glucos_trans"/>
</dbReference>
<dbReference type="GO" id="GO:0016758">
    <property type="term" value="F:hexosyltransferase activity"/>
    <property type="evidence" value="ECO:0007669"/>
    <property type="project" value="UniProtKB-ARBA"/>
</dbReference>
<dbReference type="Proteomes" id="UP000288246">
    <property type="component" value="Unassembled WGS sequence"/>
</dbReference>
<keyword evidence="2" id="KW-0808">Transferase</keyword>
<accession>A0A401UYR3</accession>
<gene>
    <name evidence="2" type="ORF">CTKZ_13440</name>
</gene>
<dbReference type="EMBL" id="BHYL01000096">
    <property type="protein sequence ID" value="GCD19782.1"/>
    <property type="molecule type" value="Genomic_DNA"/>
</dbReference>